<keyword evidence="2" id="KW-1185">Reference proteome</keyword>
<name>B6IG78_CAEBR</name>
<gene>
    <name evidence="1" type="ORF">CBG26305</name>
    <name evidence="1" type="ORF">CBG_26305</name>
</gene>
<evidence type="ECO:0000313" key="1">
    <source>
        <dbReference type="EMBL" id="CAR98908.1"/>
    </source>
</evidence>
<dbReference type="CTD" id="68917786"/>
<sequence length="39" mass="4642">MTMEMRNLKLESDSWPTKVIFKQNCSIVLVYKTPKIIRV</sequence>
<proteinExistence type="predicted"/>
<evidence type="ECO:0000313" key="2">
    <source>
        <dbReference type="Proteomes" id="UP000008549"/>
    </source>
</evidence>
<accession>B6IG78</accession>
<reference evidence="1 2" key="1">
    <citation type="journal article" date="2003" name="PLoS Biol.">
        <title>The genome sequence of Caenorhabditis briggsae: a platform for comparative genomics.</title>
        <authorList>
            <person name="Stein L.D."/>
            <person name="Bao Z."/>
            <person name="Blasiar D."/>
            <person name="Blumenthal T."/>
            <person name="Brent M.R."/>
            <person name="Chen N."/>
            <person name="Chinwalla A."/>
            <person name="Clarke L."/>
            <person name="Clee C."/>
            <person name="Coghlan A."/>
            <person name="Coulson A."/>
            <person name="D'Eustachio P."/>
            <person name="Fitch D.H."/>
            <person name="Fulton L.A."/>
            <person name="Fulton R.E."/>
            <person name="Griffiths-Jones S."/>
            <person name="Harris T.W."/>
            <person name="Hillier L.W."/>
            <person name="Kamath R."/>
            <person name="Kuwabara P.E."/>
            <person name="Mardis E.R."/>
            <person name="Marra M.A."/>
            <person name="Miner T.L."/>
            <person name="Minx P."/>
            <person name="Mullikin J.C."/>
            <person name="Plumb R.W."/>
            <person name="Rogers J."/>
            <person name="Schein J.E."/>
            <person name="Sohrmann M."/>
            <person name="Spieth J."/>
            <person name="Stajich J.E."/>
            <person name="Wei C."/>
            <person name="Willey D."/>
            <person name="Wilson R.K."/>
            <person name="Durbin R."/>
            <person name="Waterston R.H."/>
        </authorList>
    </citation>
    <scope>NUCLEOTIDE SEQUENCE [LARGE SCALE GENOMIC DNA]</scope>
    <source>
        <strain evidence="1 2">AF16</strain>
    </source>
</reference>
<dbReference type="RefSeq" id="XP_045098475.1">
    <property type="nucleotide sequence ID" value="XM_045235655.1"/>
</dbReference>
<dbReference type="InParanoid" id="B6IG78"/>
<dbReference type="AlphaFoldDB" id="B6IG78"/>
<dbReference type="KEGG" id="cbr:CBG_26305"/>
<organism evidence="1 2">
    <name type="scientific">Caenorhabditis briggsae</name>
    <dbReference type="NCBI Taxonomy" id="6238"/>
    <lineage>
        <taxon>Eukaryota</taxon>
        <taxon>Metazoa</taxon>
        <taxon>Ecdysozoa</taxon>
        <taxon>Nematoda</taxon>
        <taxon>Chromadorea</taxon>
        <taxon>Rhabditida</taxon>
        <taxon>Rhabditina</taxon>
        <taxon>Rhabditomorpha</taxon>
        <taxon>Rhabditoidea</taxon>
        <taxon>Rhabditidae</taxon>
        <taxon>Peloderinae</taxon>
        <taxon>Caenorhabditis</taxon>
    </lineage>
</organism>
<dbReference type="EMBL" id="HE600986">
    <property type="protein sequence ID" value="CAR98908.1"/>
    <property type="molecule type" value="Genomic_DNA"/>
</dbReference>
<protein>
    <submittedName>
        <fullName evidence="1">Protein CBG26305</fullName>
    </submittedName>
</protein>
<dbReference type="HOGENOM" id="CLU_3320499_0_0_1"/>
<reference evidence="1 2" key="2">
    <citation type="journal article" date="2011" name="PLoS Genet.">
        <title>Caenorhabditis briggsae recombinant inbred line genotypes reveal inter-strain incompatibility and the evolution of recombination.</title>
        <authorList>
            <person name="Ross J.A."/>
            <person name="Koboldt D.C."/>
            <person name="Staisch J.E."/>
            <person name="Chamberlin H.M."/>
            <person name="Gupta B.P."/>
            <person name="Miller R.D."/>
            <person name="Baird S.E."/>
            <person name="Haag E.S."/>
        </authorList>
    </citation>
    <scope>NUCLEOTIDE SEQUENCE [LARGE SCALE GENOMIC DNA]</scope>
    <source>
        <strain evidence="1 2">AF16</strain>
    </source>
</reference>
<dbReference type="GeneID" id="68917786"/>
<dbReference type="Proteomes" id="UP000008549">
    <property type="component" value="Unassembled WGS sequence"/>
</dbReference>